<sequence length="108" mass="12586">MITNEYELTISAFKNCIEITKNSNRLYYKVLKSNEDLTIFYDNTKTTIYIQISSANVNIDEISSYSKEDLQSFNFLDANTVDSNRNFQLLVFKVILVNNRFYGKNKVA</sequence>
<dbReference type="EMBL" id="NXFY01000002">
    <property type="protein sequence ID" value="PHO19028.1"/>
    <property type="molecule type" value="Genomic_DNA"/>
</dbReference>
<dbReference type="EMBL" id="CP032098">
    <property type="protein sequence ID" value="AXX92603.1"/>
    <property type="molecule type" value="Genomic_DNA"/>
</dbReference>
<dbReference type="AlphaFoldDB" id="A0A2G1DKK6"/>
<evidence type="ECO:0000313" key="1">
    <source>
        <dbReference type="EMBL" id="AXX92603.1"/>
    </source>
</evidence>
<dbReference type="Proteomes" id="UP000262712">
    <property type="component" value="Chromosome"/>
</dbReference>
<keyword evidence="3" id="KW-1185">Reference proteome</keyword>
<dbReference type="KEGG" id="amol:AMOL_1637"/>
<reference evidence="2 3" key="1">
    <citation type="submission" date="2017-09" db="EMBL/GenBank/DDBJ databases">
        <title>Arcobacter canalis sp. nov., a new species isolated from a water canal contaminated with urban sewage.</title>
        <authorList>
            <person name="Perez-Cataluna A."/>
            <person name="Salas-Masso N."/>
            <person name="Figueras M.J."/>
        </authorList>
    </citation>
    <scope>NUCLEOTIDE SEQUENCE [LARGE SCALE GENOMIC DNA]</scope>
    <source>
        <strain evidence="2 3">F98-3</strain>
    </source>
</reference>
<reference evidence="1 4" key="2">
    <citation type="submission" date="2018-08" db="EMBL/GenBank/DDBJ databases">
        <title>Complete genome of the Arcobacter molluscorum type strain LMG 25693.</title>
        <authorList>
            <person name="Miller W.G."/>
            <person name="Yee E."/>
            <person name="Bono J.L."/>
        </authorList>
    </citation>
    <scope>NUCLEOTIDE SEQUENCE [LARGE SCALE GENOMIC DNA]</scope>
    <source>
        <strain evidence="1 4">CECT 7696</strain>
    </source>
</reference>
<name>A0A2G1DKK6_9BACT</name>
<dbReference type="RefSeq" id="WP_099341388.1">
    <property type="nucleotide sequence ID" value="NZ_CP032098.1"/>
</dbReference>
<evidence type="ECO:0000313" key="3">
    <source>
        <dbReference type="Proteomes" id="UP000221222"/>
    </source>
</evidence>
<organism evidence="2 3">
    <name type="scientific">Malaciobacter molluscorum LMG 25693</name>
    <dbReference type="NCBI Taxonomy" id="870501"/>
    <lineage>
        <taxon>Bacteria</taxon>
        <taxon>Pseudomonadati</taxon>
        <taxon>Campylobacterota</taxon>
        <taxon>Epsilonproteobacteria</taxon>
        <taxon>Campylobacterales</taxon>
        <taxon>Arcobacteraceae</taxon>
        <taxon>Malaciobacter</taxon>
    </lineage>
</organism>
<gene>
    <name evidence="1" type="ORF">AMOL_1637</name>
    <name evidence="2" type="ORF">CPU12_01920</name>
</gene>
<evidence type="ECO:0000313" key="2">
    <source>
        <dbReference type="EMBL" id="PHO19028.1"/>
    </source>
</evidence>
<evidence type="ECO:0000313" key="4">
    <source>
        <dbReference type="Proteomes" id="UP000262712"/>
    </source>
</evidence>
<protein>
    <submittedName>
        <fullName evidence="2">Uncharacterized protein</fullName>
    </submittedName>
</protein>
<dbReference type="Proteomes" id="UP000221222">
    <property type="component" value="Unassembled WGS sequence"/>
</dbReference>
<proteinExistence type="predicted"/>
<accession>A0A2G1DKK6</accession>